<dbReference type="Proteomes" id="UP001153069">
    <property type="component" value="Unassembled WGS sequence"/>
</dbReference>
<dbReference type="Gene3D" id="3.20.80.10">
    <property type="entry name" value="Regulatory factor, effector binding domain"/>
    <property type="match status" value="1"/>
</dbReference>
<organism evidence="3 4">
    <name type="scientific">Seminavis robusta</name>
    <dbReference type="NCBI Taxonomy" id="568900"/>
    <lineage>
        <taxon>Eukaryota</taxon>
        <taxon>Sar</taxon>
        <taxon>Stramenopiles</taxon>
        <taxon>Ochrophyta</taxon>
        <taxon>Bacillariophyta</taxon>
        <taxon>Bacillariophyceae</taxon>
        <taxon>Bacillariophycidae</taxon>
        <taxon>Naviculales</taxon>
        <taxon>Naviculaceae</taxon>
        <taxon>Seminavis</taxon>
    </lineage>
</organism>
<dbReference type="InterPro" id="IPR011256">
    <property type="entry name" value="Reg_factor_effector_dom_sf"/>
</dbReference>
<dbReference type="SUPFAM" id="SSF55136">
    <property type="entry name" value="Probable bacterial effector-binding domain"/>
    <property type="match status" value="1"/>
</dbReference>
<dbReference type="InterPro" id="IPR006917">
    <property type="entry name" value="SOUL_heme-bd"/>
</dbReference>
<name>A0A9N8HFN1_9STRA</name>
<evidence type="ECO:0000256" key="2">
    <source>
        <dbReference type="SAM" id="SignalP"/>
    </source>
</evidence>
<evidence type="ECO:0000313" key="4">
    <source>
        <dbReference type="Proteomes" id="UP001153069"/>
    </source>
</evidence>
<dbReference type="InterPro" id="IPR018790">
    <property type="entry name" value="DUF2358"/>
</dbReference>
<evidence type="ECO:0000313" key="3">
    <source>
        <dbReference type="EMBL" id="CAB9511017.1"/>
    </source>
</evidence>
<evidence type="ECO:0000256" key="1">
    <source>
        <dbReference type="ARBA" id="ARBA00009817"/>
    </source>
</evidence>
<dbReference type="EMBL" id="CAICTM010000462">
    <property type="protein sequence ID" value="CAB9511017.1"/>
    <property type="molecule type" value="Genomic_DNA"/>
</dbReference>
<dbReference type="Pfam" id="PF10184">
    <property type="entry name" value="DUF2358"/>
    <property type="match status" value="1"/>
</dbReference>
<proteinExistence type="inferred from homology"/>
<dbReference type="OrthoDB" id="44820at2759"/>
<dbReference type="Pfam" id="PF04832">
    <property type="entry name" value="SOUL"/>
    <property type="match status" value="1"/>
</dbReference>
<protein>
    <submittedName>
        <fullName evidence="3">Soul heme-binding</fullName>
    </submittedName>
</protein>
<sequence length="399" mass="44286">MAMPKIIVAVLALAAVSQAFLPHRQVVQRTQSSPRSLKIMASATTTELESSVSDLKRVLEREYISFFDPMERDYYSPTVSFEDPMTALAGVDAYQNNVDMLASRTLMGKLLFQDAGIVLHSVEGGEISQGTKIDDIITRWTLRVTAKVLPWSPTARFSGVSVYQVVPGGPKGVMVEHQTDYWDSINIQPGTTGDYQKVDKSVAVKDFLNQLKPENAIAPPSAPELPYQLLRRGNGYEVRQYPSYSSVKMSYERRDLAFEAMGSFTRGMTALAPAIMSVEDDSSKSMTWPLEYAPPGQSSPPEVTKAVERAEDPRFQAMNCQVETFPSQVIAVGSFSDAILEPVVRKADRLLREALDRDGLRVEPGTDSRVTFAQYDAVYSMGKRRGEVWIPLKDGGHPW</sequence>
<feature type="chain" id="PRO_5040420269" evidence="2">
    <location>
        <begin position="20"/>
        <end position="399"/>
    </location>
</feature>
<keyword evidence="4" id="KW-1185">Reference proteome</keyword>
<dbReference type="AlphaFoldDB" id="A0A9N8HFN1"/>
<feature type="signal peptide" evidence="2">
    <location>
        <begin position="1"/>
        <end position="19"/>
    </location>
</feature>
<reference evidence="3" key="1">
    <citation type="submission" date="2020-06" db="EMBL/GenBank/DDBJ databases">
        <authorList>
            <consortium name="Plant Systems Biology data submission"/>
        </authorList>
    </citation>
    <scope>NUCLEOTIDE SEQUENCE</scope>
    <source>
        <strain evidence="3">D6</strain>
    </source>
</reference>
<accession>A0A9N8HFN1</accession>
<comment type="similarity">
    <text evidence="1">Belongs to the HEBP family.</text>
</comment>
<comment type="caution">
    <text evidence="3">The sequence shown here is derived from an EMBL/GenBank/DDBJ whole genome shotgun (WGS) entry which is preliminary data.</text>
</comment>
<gene>
    <name evidence="3" type="ORF">SEMRO_463_G148290.1</name>
</gene>
<keyword evidence="2" id="KW-0732">Signal</keyword>